<sequence>MFYLIEKLATAVRGGTREVLETAVDANATRILGQEIYESESHLREAKQHLAQVMADKLRLQRQLDAQKTQLASKETLIRRHLEQGDEAAALSLAEDFSQHETRLEQQQRQHAQLYAYEQRLLQTLKSTANKLEHYRAELRMAQATQHAQQAVGKLSRHANVHSDKFARMQDSLERIRQRHDAFDDQMQAQQDIDAYLNGDLPPAQQAREQAVAVLARLRNTPQP</sequence>
<evidence type="ECO:0000313" key="4">
    <source>
        <dbReference type="Proteomes" id="UP000199397"/>
    </source>
</evidence>
<proteinExistence type="inferred from homology"/>
<dbReference type="Pfam" id="PF04012">
    <property type="entry name" value="PspA_IM30"/>
    <property type="match status" value="1"/>
</dbReference>
<evidence type="ECO:0000256" key="1">
    <source>
        <dbReference type="ARBA" id="ARBA00043985"/>
    </source>
</evidence>
<dbReference type="AlphaFoldDB" id="A0A1H3ZI59"/>
<name>A0A1H3ZI59_9GAMM</name>
<dbReference type="RefSeq" id="WP_093066372.1">
    <property type="nucleotide sequence ID" value="NZ_FNQP01000005.1"/>
</dbReference>
<evidence type="ECO:0000313" key="3">
    <source>
        <dbReference type="EMBL" id="SEA23413.1"/>
    </source>
</evidence>
<evidence type="ECO:0000256" key="2">
    <source>
        <dbReference type="SAM" id="Coils"/>
    </source>
</evidence>
<dbReference type="STRING" id="525918.SAMN05660964_01188"/>
<dbReference type="InterPro" id="IPR007157">
    <property type="entry name" value="PspA_VIPP1"/>
</dbReference>
<accession>A0A1H3ZI59</accession>
<gene>
    <name evidence="3" type="ORF">SAMN05660964_01188</name>
</gene>
<comment type="similarity">
    <text evidence="1">Belongs to the PspA/Vipp/IM30 family.</text>
</comment>
<feature type="coiled-coil region" evidence="2">
    <location>
        <begin position="43"/>
        <end position="70"/>
    </location>
</feature>
<dbReference type="Proteomes" id="UP000199397">
    <property type="component" value="Unassembled WGS sequence"/>
</dbReference>
<dbReference type="OrthoDB" id="8844617at2"/>
<feature type="coiled-coil region" evidence="2">
    <location>
        <begin position="118"/>
        <end position="145"/>
    </location>
</feature>
<organism evidence="3 4">
    <name type="scientific">Thiothrix caldifontis</name>
    <dbReference type="NCBI Taxonomy" id="525918"/>
    <lineage>
        <taxon>Bacteria</taxon>
        <taxon>Pseudomonadati</taxon>
        <taxon>Pseudomonadota</taxon>
        <taxon>Gammaproteobacteria</taxon>
        <taxon>Thiotrichales</taxon>
        <taxon>Thiotrichaceae</taxon>
        <taxon>Thiothrix</taxon>
    </lineage>
</organism>
<protein>
    <submittedName>
        <fullName evidence="3">Phage shock protein A (PspA) family protein</fullName>
    </submittedName>
</protein>
<keyword evidence="4" id="KW-1185">Reference proteome</keyword>
<reference evidence="3 4" key="1">
    <citation type="submission" date="2016-10" db="EMBL/GenBank/DDBJ databases">
        <authorList>
            <person name="de Groot N.N."/>
        </authorList>
    </citation>
    <scope>NUCLEOTIDE SEQUENCE [LARGE SCALE GENOMIC DNA]</scope>
    <source>
        <strain evidence="3 4">DSM 21228</strain>
    </source>
</reference>
<keyword evidence="2" id="KW-0175">Coiled coil</keyword>
<dbReference type="EMBL" id="FNQP01000005">
    <property type="protein sequence ID" value="SEA23413.1"/>
    <property type="molecule type" value="Genomic_DNA"/>
</dbReference>